<dbReference type="InterPro" id="IPR000064">
    <property type="entry name" value="NLP_P60_dom"/>
</dbReference>
<sequence>MTKGFIVTLALAGGLLLSGCSFKTPAPKPLSSFSQDPALYLASSYALDQEREQALAKDYLTRHLSPWSSTAPRENRLSTFWGLRSAKSHPGYGENRLPNSKEWIERLEYEMNEEGYPSLLEPGIITQDTDARVMPTHKPRFYDFKKAGEGYPFDYWQNSYLFSGTPVLITHATRDREWFYVEASFVSGWVRSLAVARASSAFKGEVEGVLGWAIPLNDSIPLYDSQGEFLDRARLGKLYPIHALEGETLTLKVPKRGASGEAIWQESQVSRSDFAPFPLSFTPENGARLAAKLMGEKYGWGGMYGNRDCSAMVRDLVGSMGVWLPRNSAAQAKFQGGFVDLSALEPKEKESRILAEAIPWASLLYLKGHIMLYIGEHKGRAMVLHDAWGIRTEGSEGEGRLILGGVVITDLSVGEGVEGVKEKSLLLHRLEGFRNLLSPLEIKKP</sequence>
<gene>
    <name evidence="10" type="ordered locus">WS1317</name>
</gene>
<proteinExistence type="inferred from homology"/>
<dbReference type="InterPro" id="IPR025606">
    <property type="entry name" value="NLPC/P60_N_dom"/>
</dbReference>
<dbReference type="AlphaFoldDB" id="Q7MRI9"/>
<dbReference type="InterPro" id="IPR039439">
    <property type="entry name" value="SH3b1_dom"/>
</dbReference>
<keyword evidence="3" id="KW-0378">Hydrolase</keyword>
<dbReference type="PIRSF" id="PIRSF019015">
    <property type="entry name" value="P60_peptidase_YkfC"/>
    <property type="match status" value="1"/>
</dbReference>
<comment type="similarity">
    <text evidence="1">Belongs to the peptidase C40 family.</text>
</comment>
<dbReference type="STRING" id="273121.WS1317"/>
<evidence type="ECO:0000259" key="6">
    <source>
        <dbReference type="Pfam" id="PF00877"/>
    </source>
</evidence>
<dbReference type="EMBL" id="BX571660">
    <property type="protein sequence ID" value="CAE10393.1"/>
    <property type="molecule type" value="Genomic_DNA"/>
</dbReference>
<dbReference type="GO" id="GO:0008234">
    <property type="term" value="F:cysteine-type peptidase activity"/>
    <property type="evidence" value="ECO:0007669"/>
    <property type="project" value="UniProtKB-KW"/>
</dbReference>
<evidence type="ECO:0000259" key="9">
    <source>
        <dbReference type="Pfam" id="PF12914"/>
    </source>
</evidence>
<evidence type="ECO:0000256" key="5">
    <source>
        <dbReference type="SAM" id="SignalP"/>
    </source>
</evidence>
<keyword evidence="2" id="KW-0645">Protease</keyword>
<reference evidence="10 11" key="1">
    <citation type="journal article" date="2003" name="Proc. Natl. Acad. Sci. U.S.A.">
        <title>Complete genome sequence and analysis of Wolinella succinogenes.</title>
        <authorList>
            <person name="Baar C."/>
            <person name="Eppinger M."/>
            <person name="Raddatz G."/>
            <person name="Simon JM."/>
            <person name="Lanz C."/>
            <person name="Klimmek O."/>
            <person name="Nandakumar R."/>
            <person name="Gross R."/>
            <person name="Rosinus A."/>
            <person name="Keller H."/>
            <person name="Jagtap P."/>
            <person name="Linke B."/>
            <person name="Meyer F."/>
            <person name="Lederer H."/>
            <person name="Schuster S.C."/>
        </authorList>
    </citation>
    <scope>NUCLEOTIDE SEQUENCE [LARGE SCALE GENOMIC DNA]</scope>
    <source>
        <strain evidence="11">ATCC 29543 / DSM 1740 / CCUG 13145 / JCM 31913 / LMG 7466 / NCTC 11488 / FDC 602W</strain>
    </source>
</reference>
<evidence type="ECO:0000256" key="4">
    <source>
        <dbReference type="ARBA" id="ARBA00022807"/>
    </source>
</evidence>
<keyword evidence="11" id="KW-1185">Reference proteome</keyword>
<dbReference type="Pfam" id="PF12914">
    <property type="entry name" value="SH3_7"/>
    <property type="match status" value="1"/>
</dbReference>
<evidence type="ECO:0000256" key="1">
    <source>
        <dbReference type="ARBA" id="ARBA00007074"/>
    </source>
</evidence>
<dbReference type="PROSITE" id="PS51257">
    <property type="entry name" value="PROKAR_LIPOPROTEIN"/>
    <property type="match status" value="1"/>
</dbReference>
<name>Q7MRI9_WOLSU</name>
<dbReference type="InterPro" id="IPR026864">
    <property type="entry name" value="SH3b2-type_SH3"/>
</dbReference>
<feature type="domain" description="SH3b2-type SH3" evidence="9">
    <location>
        <begin position="203"/>
        <end position="243"/>
    </location>
</feature>
<dbReference type="GO" id="GO:0006508">
    <property type="term" value="P:proteolysis"/>
    <property type="evidence" value="ECO:0007669"/>
    <property type="project" value="UniProtKB-KW"/>
</dbReference>
<dbReference type="Gene3D" id="3.90.1720.10">
    <property type="entry name" value="endopeptidase domain like (from Nostoc punctiforme)"/>
    <property type="match status" value="1"/>
</dbReference>
<accession>Q7MRI9</accession>
<dbReference type="eggNOG" id="COG0791">
    <property type="taxonomic scope" value="Bacteria"/>
</dbReference>
<dbReference type="HOGENOM" id="CLU_028171_1_0_7"/>
<dbReference type="Pfam" id="PF12912">
    <property type="entry name" value="N_NLPC_P60"/>
    <property type="match status" value="1"/>
</dbReference>
<evidence type="ECO:0000256" key="3">
    <source>
        <dbReference type="ARBA" id="ARBA00022801"/>
    </source>
</evidence>
<feature type="domain" description="NLPC/P60 N-terminal" evidence="7">
    <location>
        <begin position="15"/>
        <end position="116"/>
    </location>
</feature>
<feature type="domain" description="NlpC/P60" evidence="6">
    <location>
        <begin position="295"/>
        <end position="378"/>
    </location>
</feature>
<keyword evidence="4" id="KW-0788">Thiol protease</keyword>
<protein>
    <submittedName>
        <fullName evidence="10">Uncharacterized protein</fullName>
    </submittedName>
</protein>
<feature type="chain" id="PRO_5004288659" evidence="5">
    <location>
        <begin position="24"/>
        <end position="445"/>
    </location>
</feature>
<feature type="domain" description="SH3b1" evidence="8">
    <location>
        <begin position="139"/>
        <end position="191"/>
    </location>
</feature>
<dbReference type="KEGG" id="wsu:WS1317"/>
<evidence type="ECO:0000259" key="7">
    <source>
        <dbReference type="Pfam" id="PF12912"/>
    </source>
</evidence>
<evidence type="ECO:0000313" key="10">
    <source>
        <dbReference type="EMBL" id="CAE10393.1"/>
    </source>
</evidence>
<evidence type="ECO:0000313" key="11">
    <source>
        <dbReference type="Proteomes" id="UP000000422"/>
    </source>
</evidence>
<dbReference type="Proteomes" id="UP000000422">
    <property type="component" value="Chromosome"/>
</dbReference>
<evidence type="ECO:0000259" key="8">
    <source>
        <dbReference type="Pfam" id="PF12913"/>
    </source>
</evidence>
<evidence type="ECO:0000256" key="2">
    <source>
        <dbReference type="ARBA" id="ARBA00022670"/>
    </source>
</evidence>
<feature type="signal peptide" evidence="5">
    <location>
        <begin position="1"/>
        <end position="23"/>
    </location>
</feature>
<dbReference type="InterPro" id="IPR038765">
    <property type="entry name" value="Papain-like_cys_pep_sf"/>
</dbReference>
<organism evidence="11">
    <name type="scientific">Wolinella succinogenes (strain ATCC 29543 / DSM 1740 / CCUG 13145 / JCM 31913 / LMG 7466 / NCTC 11488 / FDC 602W)</name>
    <name type="common">Vibrio succinogenes</name>
    <dbReference type="NCBI Taxonomy" id="273121"/>
    <lineage>
        <taxon>Bacteria</taxon>
        <taxon>Pseudomonadati</taxon>
        <taxon>Campylobacterota</taxon>
        <taxon>Epsilonproteobacteria</taxon>
        <taxon>Campylobacterales</taxon>
        <taxon>Helicobacteraceae</taxon>
        <taxon>Wolinella</taxon>
    </lineage>
</organism>
<dbReference type="SUPFAM" id="SSF54001">
    <property type="entry name" value="Cysteine proteinases"/>
    <property type="match status" value="1"/>
</dbReference>
<dbReference type="Pfam" id="PF12913">
    <property type="entry name" value="SH3_6"/>
    <property type="match status" value="1"/>
</dbReference>
<dbReference type="Pfam" id="PF00877">
    <property type="entry name" value="NLPC_P60"/>
    <property type="match status" value="1"/>
</dbReference>
<keyword evidence="5" id="KW-0732">Signal</keyword>
<dbReference type="InterPro" id="IPR027017">
    <property type="entry name" value="P60_peptidase_YkfC"/>
</dbReference>